<dbReference type="EMBL" id="CP117416">
    <property type="protein sequence ID" value="WCT54623.1"/>
    <property type="molecule type" value="Genomic_DNA"/>
</dbReference>
<dbReference type="RefSeq" id="WP_273613118.1">
    <property type="nucleotide sequence ID" value="NZ_CP117416.1"/>
</dbReference>
<protein>
    <submittedName>
        <fullName evidence="5">Histidine triad nucleotide-binding protein</fullName>
    </submittedName>
</protein>
<proteinExistence type="predicted"/>
<dbReference type="PRINTS" id="PR00332">
    <property type="entry name" value="HISTRIAD"/>
</dbReference>
<feature type="domain" description="HIT" evidence="4">
    <location>
        <begin position="8"/>
        <end position="117"/>
    </location>
</feature>
<organism evidence="5 6">
    <name type="scientific">Paenibacillus kyungheensis</name>
    <dbReference type="NCBI Taxonomy" id="1452732"/>
    <lineage>
        <taxon>Bacteria</taxon>
        <taxon>Bacillati</taxon>
        <taxon>Bacillota</taxon>
        <taxon>Bacilli</taxon>
        <taxon>Bacillales</taxon>
        <taxon>Paenibacillaceae</taxon>
        <taxon>Paenibacillus</taxon>
    </lineage>
</organism>
<dbReference type="PROSITE" id="PS51084">
    <property type="entry name" value="HIT_2"/>
    <property type="match status" value="1"/>
</dbReference>
<dbReference type="InterPro" id="IPR011146">
    <property type="entry name" value="HIT-like"/>
</dbReference>
<dbReference type="PANTHER" id="PTHR23089">
    <property type="entry name" value="HISTIDINE TRIAD HIT PROTEIN"/>
    <property type="match status" value="1"/>
</dbReference>
<dbReference type="Gene3D" id="3.30.428.10">
    <property type="entry name" value="HIT-like"/>
    <property type="match status" value="1"/>
</dbReference>
<dbReference type="KEGG" id="pka:PQ456_15650"/>
<dbReference type="SUPFAM" id="SSF54197">
    <property type="entry name" value="HIT-like"/>
    <property type="match status" value="1"/>
</dbReference>
<evidence type="ECO:0000313" key="5">
    <source>
        <dbReference type="EMBL" id="WCT54623.1"/>
    </source>
</evidence>
<evidence type="ECO:0000256" key="3">
    <source>
        <dbReference type="PROSITE-ProRule" id="PRU00464"/>
    </source>
</evidence>
<dbReference type="GO" id="GO:0003824">
    <property type="term" value="F:catalytic activity"/>
    <property type="evidence" value="ECO:0007669"/>
    <property type="project" value="InterPro"/>
</dbReference>
<sequence length="123" mass="13222">MIVKEDCLFCKIVAGTIPSKKVYEDEQILAFHDITPAAPVHVLLIPKKHIDSMNEVTQEDLPVIGHIHGVAIELAKELGVNTSGYRLINNCGPDSGQAVQHLHYHLLGGANLGALTGISNSHA</sequence>
<dbReference type="InterPro" id="IPR036265">
    <property type="entry name" value="HIT-like_sf"/>
</dbReference>
<reference evidence="5 6" key="1">
    <citation type="submission" date="2023-02" db="EMBL/GenBank/DDBJ databases">
        <title>Genome sequence of Paenibacillus kyungheensis KACC 18744.</title>
        <authorList>
            <person name="Kim S."/>
            <person name="Heo J."/>
            <person name="Kwon S.-W."/>
        </authorList>
    </citation>
    <scope>NUCLEOTIDE SEQUENCE [LARGE SCALE GENOMIC DNA]</scope>
    <source>
        <strain evidence="5 6">KACC 18744</strain>
    </source>
</reference>
<accession>A0AAX3LY45</accession>
<dbReference type="Pfam" id="PF11969">
    <property type="entry name" value="DcpS_C"/>
    <property type="match status" value="1"/>
</dbReference>
<evidence type="ECO:0000256" key="1">
    <source>
        <dbReference type="PIRSR" id="PIRSR601310-1"/>
    </source>
</evidence>
<gene>
    <name evidence="5" type="ORF">PQ456_15650</name>
</gene>
<evidence type="ECO:0000313" key="6">
    <source>
        <dbReference type="Proteomes" id="UP001220509"/>
    </source>
</evidence>
<keyword evidence="6" id="KW-1185">Reference proteome</keyword>
<name>A0AAX3LY45_9BACL</name>
<feature type="short sequence motif" description="Histidine triad motif" evidence="2 3">
    <location>
        <begin position="101"/>
        <end position="105"/>
    </location>
</feature>
<evidence type="ECO:0000259" key="4">
    <source>
        <dbReference type="PROSITE" id="PS51084"/>
    </source>
</evidence>
<evidence type="ECO:0000256" key="2">
    <source>
        <dbReference type="PIRSR" id="PIRSR601310-3"/>
    </source>
</evidence>
<dbReference type="InterPro" id="IPR001310">
    <property type="entry name" value="Histidine_triad_HIT"/>
</dbReference>
<dbReference type="Proteomes" id="UP001220509">
    <property type="component" value="Chromosome"/>
</dbReference>
<feature type="active site" description="Tele-AMP-histidine intermediate" evidence="1">
    <location>
        <position position="103"/>
    </location>
</feature>
<dbReference type="AlphaFoldDB" id="A0AAX3LY45"/>
<dbReference type="CDD" id="cd01276">
    <property type="entry name" value="PKCI_related"/>
    <property type="match status" value="1"/>
</dbReference>